<reference evidence="11" key="2">
    <citation type="submission" date="2023-10" db="EMBL/GenBank/DDBJ databases">
        <authorList>
            <person name="Koga R."/>
            <person name="Fukatsu T."/>
        </authorList>
    </citation>
    <scope>NUCLEOTIDE SEQUENCE</scope>
    <source>
        <strain evidence="11">Kw-01</strain>
    </source>
</reference>
<dbReference type="PANTHER" id="PTHR11846:SF0">
    <property type="entry name" value="ADENYLOSUCCINATE SYNTHETASE"/>
    <property type="match status" value="1"/>
</dbReference>
<keyword evidence="4 8" id="KW-0547">Nucleotide-binding</keyword>
<feature type="binding site" evidence="8">
    <location>
        <position position="14"/>
    </location>
    <ligand>
        <name>Mg(2+)</name>
        <dbReference type="ChEBI" id="CHEBI:18420"/>
    </ligand>
</feature>
<dbReference type="EC" id="6.3.4.4" evidence="8 10"/>
<dbReference type="FunFam" id="1.10.300.10:FF:000001">
    <property type="entry name" value="Adenylosuccinate synthetase"/>
    <property type="match status" value="1"/>
</dbReference>
<dbReference type="AlphaFoldDB" id="A0AAT9G3W6"/>
<dbReference type="NCBIfam" id="NF002223">
    <property type="entry name" value="PRK01117.1"/>
    <property type="match status" value="1"/>
</dbReference>
<dbReference type="CDD" id="cd03108">
    <property type="entry name" value="AdSS"/>
    <property type="match status" value="1"/>
</dbReference>
<keyword evidence="8" id="KW-0963">Cytoplasm</keyword>
<dbReference type="InterPro" id="IPR033128">
    <property type="entry name" value="Adenylosuccin_syn_Lys_AS"/>
</dbReference>
<dbReference type="Pfam" id="PF00709">
    <property type="entry name" value="Adenylsucc_synt"/>
    <property type="match status" value="1"/>
</dbReference>
<dbReference type="Gene3D" id="3.90.170.10">
    <property type="entry name" value="Adenylosuccinate Synthetase, subunit A, domain 3"/>
    <property type="match status" value="1"/>
</dbReference>
<keyword evidence="2 8" id="KW-0436">Ligase</keyword>
<feature type="binding site" evidence="8">
    <location>
        <position position="145"/>
    </location>
    <ligand>
        <name>IMP</name>
        <dbReference type="ChEBI" id="CHEBI:58053"/>
        <note>ligand shared between dimeric partners</note>
    </ligand>
</feature>
<feature type="binding site" description="in other chain" evidence="8">
    <location>
        <begin position="14"/>
        <end position="17"/>
    </location>
    <ligand>
        <name>IMP</name>
        <dbReference type="ChEBI" id="CHEBI:58053"/>
        <note>ligand shared between dimeric partners</note>
    </ligand>
</feature>
<name>A0AAT9G3W6_9ENTR</name>
<dbReference type="InterPro" id="IPR018220">
    <property type="entry name" value="Adenylosuccin_syn_GTP-bd"/>
</dbReference>
<evidence type="ECO:0000256" key="4">
    <source>
        <dbReference type="ARBA" id="ARBA00022741"/>
    </source>
</evidence>
<dbReference type="InterPro" id="IPR042111">
    <property type="entry name" value="Adenylosuccinate_synth_dom3"/>
</dbReference>
<feature type="binding site" description="in other chain" evidence="8">
    <location>
        <position position="242"/>
    </location>
    <ligand>
        <name>IMP</name>
        <dbReference type="ChEBI" id="CHEBI:58053"/>
        <note>ligand shared between dimeric partners</note>
    </ligand>
</feature>
<evidence type="ECO:0000256" key="7">
    <source>
        <dbReference type="ARBA" id="ARBA00023134"/>
    </source>
</evidence>
<dbReference type="Gene3D" id="3.40.440.10">
    <property type="entry name" value="Adenylosuccinate Synthetase, subunit A, domain 1"/>
    <property type="match status" value="1"/>
</dbReference>
<keyword evidence="5 8" id="KW-0658">Purine biosynthesis</keyword>
<feature type="binding site" evidence="8">
    <location>
        <begin position="302"/>
        <end position="308"/>
    </location>
    <ligand>
        <name>substrate</name>
    </ligand>
</feature>
<feature type="binding site" evidence="8">
    <location>
        <begin position="334"/>
        <end position="336"/>
    </location>
    <ligand>
        <name>GTP</name>
        <dbReference type="ChEBI" id="CHEBI:37565"/>
    </ligand>
</feature>
<dbReference type="InterPro" id="IPR042109">
    <property type="entry name" value="Adenylosuccinate_synth_dom1"/>
</dbReference>
<comment type="cofactor">
    <cofactor evidence="8">
        <name>Mg(2+)</name>
        <dbReference type="ChEBI" id="CHEBI:18420"/>
    </cofactor>
    <text evidence="8">Binds 1 Mg(2+) ion per subunit.</text>
</comment>
<evidence type="ECO:0000256" key="8">
    <source>
        <dbReference type="HAMAP-Rule" id="MF_00011"/>
    </source>
</evidence>
<feature type="active site" description="Proton donor" evidence="8">
    <location>
        <position position="42"/>
    </location>
</feature>
<dbReference type="InterPro" id="IPR042110">
    <property type="entry name" value="Adenylosuccinate_synth_dom2"/>
</dbReference>
<evidence type="ECO:0000256" key="3">
    <source>
        <dbReference type="ARBA" id="ARBA00022723"/>
    </source>
</evidence>
<accession>A0AAT9G3W6</accession>
<feature type="binding site" evidence="8">
    <location>
        <begin position="417"/>
        <end position="419"/>
    </location>
    <ligand>
        <name>GTP</name>
        <dbReference type="ChEBI" id="CHEBI:37565"/>
    </ligand>
</feature>
<organism evidence="11">
    <name type="scientific">Candidatus Aschnera chinzeii</name>
    <dbReference type="NCBI Taxonomy" id="1485666"/>
    <lineage>
        <taxon>Bacteria</taxon>
        <taxon>Pseudomonadati</taxon>
        <taxon>Pseudomonadota</taxon>
        <taxon>Gammaproteobacteria</taxon>
        <taxon>Enterobacterales</taxon>
        <taxon>Enterobacteriaceae</taxon>
        <taxon>Candidatus Aschnera</taxon>
    </lineage>
</organism>
<feature type="active site" evidence="9">
    <location>
        <position position="142"/>
    </location>
</feature>
<gene>
    <name evidence="8" type="primary">purA</name>
    <name evidence="11" type="ORF">ACHINZ_0760</name>
</gene>
<dbReference type="FunFam" id="3.90.170.10:FF:000001">
    <property type="entry name" value="Adenylosuccinate synthetase"/>
    <property type="match status" value="1"/>
</dbReference>
<proteinExistence type="inferred from homology"/>
<dbReference type="GO" id="GO:0044208">
    <property type="term" value="P:'de novo' AMP biosynthetic process"/>
    <property type="evidence" value="ECO:0007669"/>
    <property type="project" value="UniProtKB-UniRule"/>
</dbReference>
<dbReference type="PROSITE" id="PS01266">
    <property type="entry name" value="ADENYLOSUCCIN_SYN_1"/>
    <property type="match status" value="1"/>
</dbReference>
<evidence type="ECO:0000256" key="9">
    <source>
        <dbReference type="PROSITE-ProRule" id="PRU10134"/>
    </source>
</evidence>
<comment type="similarity">
    <text evidence="8 10">Belongs to the adenylosuccinate synthetase family.</text>
</comment>
<evidence type="ECO:0000256" key="1">
    <source>
        <dbReference type="ARBA" id="ARBA00011738"/>
    </source>
</evidence>
<feature type="binding site" description="in other chain" evidence="8">
    <location>
        <position position="131"/>
    </location>
    <ligand>
        <name>IMP</name>
        <dbReference type="ChEBI" id="CHEBI:58053"/>
        <note>ligand shared between dimeric partners</note>
    </ligand>
</feature>
<feature type="binding site" evidence="8">
    <location>
        <position position="308"/>
    </location>
    <ligand>
        <name>GTP</name>
        <dbReference type="ChEBI" id="CHEBI:37565"/>
    </ligand>
</feature>
<dbReference type="InterPro" id="IPR001114">
    <property type="entry name" value="Adenylosuccinate_synthetase"/>
</dbReference>
<comment type="subcellular location">
    <subcellularLocation>
        <location evidence="8">Cytoplasm</location>
    </subcellularLocation>
</comment>
<keyword evidence="6 8" id="KW-0460">Magnesium</keyword>
<keyword evidence="3 8" id="KW-0479">Metal-binding</keyword>
<dbReference type="NCBIfam" id="TIGR00184">
    <property type="entry name" value="purA"/>
    <property type="match status" value="1"/>
</dbReference>
<feature type="binding site" evidence="8">
    <location>
        <begin position="13"/>
        <end position="19"/>
    </location>
    <ligand>
        <name>GTP</name>
        <dbReference type="ChEBI" id="CHEBI:37565"/>
    </ligand>
</feature>
<feature type="binding site" description="in other chain" evidence="8">
    <location>
        <begin position="39"/>
        <end position="42"/>
    </location>
    <ligand>
        <name>IMP</name>
        <dbReference type="ChEBI" id="CHEBI:58053"/>
        <note>ligand shared between dimeric partners</note>
    </ligand>
</feature>
<evidence type="ECO:0000313" key="11">
    <source>
        <dbReference type="EMBL" id="BET44406.1"/>
    </source>
</evidence>
<feature type="binding site" evidence="8">
    <location>
        <position position="41"/>
    </location>
    <ligand>
        <name>Mg(2+)</name>
        <dbReference type="ChEBI" id="CHEBI:18420"/>
    </ligand>
</feature>
<comment type="pathway">
    <text evidence="8 10">Purine metabolism; AMP biosynthesis via de novo pathway; AMP from IMP: step 1/2.</text>
</comment>
<dbReference type="GO" id="GO:0005525">
    <property type="term" value="F:GTP binding"/>
    <property type="evidence" value="ECO:0007669"/>
    <property type="project" value="UniProtKB-UniRule"/>
</dbReference>
<evidence type="ECO:0000256" key="2">
    <source>
        <dbReference type="ARBA" id="ARBA00022598"/>
    </source>
</evidence>
<feature type="binding site" description="in other chain" evidence="8">
    <location>
        <position position="227"/>
    </location>
    <ligand>
        <name>IMP</name>
        <dbReference type="ChEBI" id="CHEBI:58053"/>
        <note>ligand shared between dimeric partners</note>
    </ligand>
</feature>
<dbReference type="GO" id="GO:0046040">
    <property type="term" value="P:IMP metabolic process"/>
    <property type="evidence" value="ECO:0007669"/>
    <property type="project" value="TreeGrafter"/>
</dbReference>
<reference evidence="11" key="1">
    <citation type="journal article" date="2023" name="Front. Microbiol.">
        <title>Genome analysis of Candidatus Aschnera chinzeii, the bacterial endosymbiont of the blood-sucking bat fly Penicillidia jenynsii (Insecta: Diptera: Nycteribiidae).</title>
        <authorList>
            <person name="Koga R."/>
            <person name="Moriyama M."/>
            <person name="Nozaki T."/>
            <person name="Fukatsu T."/>
        </authorList>
    </citation>
    <scope>NUCLEOTIDE SEQUENCE</scope>
    <source>
        <strain evidence="11">Kw-01</strain>
    </source>
</reference>
<dbReference type="Gene3D" id="1.10.300.10">
    <property type="entry name" value="Adenylosuccinate Synthetase, subunit A, domain 2"/>
    <property type="match status" value="1"/>
</dbReference>
<protein>
    <recommendedName>
        <fullName evidence="8 10">Adenylosuccinate synthetase</fullName>
        <shortName evidence="8">AMPSase</shortName>
        <shortName evidence="8">AdSS</shortName>
        <ecNumber evidence="8 10">6.3.4.4</ecNumber>
    </recommendedName>
    <alternativeName>
        <fullName evidence="8">IMP--aspartate ligase</fullName>
    </alternativeName>
</protein>
<sequence length="433" mass="48726">MINNIIVLGIQWGDEGKGKIVDLLSERVQYVVRYQGGHNAGHTIVVDNKKIILHLIPSGILHKNTINIIANGTVLDPNLLIEEVKELEYNSNISVRERLKISSACSLLLPYHVALDHAREKSLGIKSLGTTGMGIGPAYEDKIARRGLRVIDLLNQKQFAIKLRENVEFHNFQLINYYHYNKKLNYQKILDDIMCVSEIILSMTIDVSYTLYEAHKNNKIILYEGAQGTFLDIDHGIYPYVTSSNTTVGAVFTGSGVGPTYKNCILGVLKAYSTRVGSGPFPTELVNNIGDYLRNKGNEFGSTTGRYRRIGWLDLVAINRSVQINSITGFCLTKLDVLDELKEIKFCVAYRKQDGSKIQLTPLTIEEWENIEPIYETMPGWQKSTVGLKKYEQLPIAAINFINRIEEFTGIAINMISTGSSREDTIILYNPFK</sequence>
<evidence type="ECO:0000256" key="5">
    <source>
        <dbReference type="ARBA" id="ARBA00022755"/>
    </source>
</evidence>
<dbReference type="HAMAP" id="MF_00011">
    <property type="entry name" value="Adenylosucc_synth"/>
    <property type="match status" value="1"/>
</dbReference>
<feature type="binding site" description="in other chain" evidence="8">
    <location>
        <position position="306"/>
    </location>
    <ligand>
        <name>IMP</name>
        <dbReference type="ChEBI" id="CHEBI:58053"/>
        <note>ligand shared between dimeric partners</note>
    </ligand>
</feature>
<evidence type="ECO:0000256" key="6">
    <source>
        <dbReference type="ARBA" id="ARBA00022842"/>
    </source>
</evidence>
<comment type="catalytic activity">
    <reaction evidence="8 10">
        <text>IMP + L-aspartate + GTP = N(6)-(1,2-dicarboxyethyl)-AMP + GDP + phosphate + 2 H(+)</text>
        <dbReference type="Rhea" id="RHEA:15753"/>
        <dbReference type="ChEBI" id="CHEBI:15378"/>
        <dbReference type="ChEBI" id="CHEBI:29991"/>
        <dbReference type="ChEBI" id="CHEBI:37565"/>
        <dbReference type="ChEBI" id="CHEBI:43474"/>
        <dbReference type="ChEBI" id="CHEBI:57567"/>
        <dbReference type="ChEBI" id="CHEBI:58053"/>
        <dbReference type="ChEBI" id="CHEBI:58189"/>
        <dbReference type="EC" id="6.3.4.4"/>
    </reaction>
</comment>
<dbReference type="GO" id="GO:0004019">
    <property type="term" value="F:adenylosuccinate synthase activity"/>
    <property type="evidence" value="ECO:0007669"/>
    <property type="project" value="UniProtKB-UniRule"/>
</dbReference>
<dbReference type="EMBL" id="AP028961">
    <property type="protein sequence ID" value="BET44406.1"/>
    <property type="molecule type" value="Genomic_DNA"/>
</dbReference>
<dbReference type="InterPro" id="IPR027417">
    <property type="entry name" value="P-loop_NTPase"/>
</dbReference>
<feature type="binding site" evidence="8">
    <location>
        <begin position="41"/>
        <end position="43"/>
    </location>
    <ligand>
        <name>GTP</name>
        <dbReference type="ChEBI" id="CHEBI:37565"/>
    </ligand>
</feature>
<dbReference type="SMART" id="SM00788">
    <property type="entry name" value="Adenylsucc_synt"/>
    <property type="match status" value="1"/>
</dbReference>
<evidence type="ECO:0000256" key="10">
    <source>
        <dbReference type="RuleBase" id="RU000520"/>
    </source>
</evidence>
<comment type="subunit">
    <text evidence="1 8">Homodimer.</text>
</comment>
<comment type="function">
    <text evidence="8">Plays an important role in the de novo pathway of purine nucleotide biosynthesis. Catalyzes the first committed step in the biosynthesis of AMP from IMP.</text>
</comment>
<dbReference type="PANTHER" id="PTHR11846">
    <property type="entry name" value="ADENYLOSUCCINATE SYNTHETASE"/>
    <property type="match status" value="1"/>
</dbReference>
<dbReference type="PROSITE" id="PS00513">
    <property type="entry name" value="ADENYLOSUCCIN_SYN_2"/>
    <property type="match status" value="1"/>
</dbReference>
<dbReference type="GO" id="GO:0000287">
    <property type="term" value="F:magnesium ion binding"/>
    <property type="evidence" value="ECO:0007669"/>
    <property type="project" value="UniProtKB-UniRule"/>
</dbReference>
<feature type="active site" description="Proton acceptor" evidence="8">
    <location>
        <position position="14"/>
    </location>
</feature>
<dbReference type="GO" id="GO:0005737">
    <property type="term" value="C:cytoplasm"/>
    <property type="evidence" value="ECO:0007669"/>
    <property type="project" value="UniProtKB-SubCell"/>
</dbReference>
<keyword evidence="7 8" id="KW-0342">GTP-binding</keyword>
<dbReference type="SUPFAM" id="SSF52540">
    <property type="entry name" value="P-loop containing nucleoside triphosphate hydrolases"/>
    <property type="match status" value="1"/>
</dbReference>